<dbReference type="EMBL" id="CAJNOK010005853">
    <property type="protein sequence ID" value="CAF0986082.1"/>
    <property type="molecule type" value="Genomic_DNA"/>
</dbReference>
<gene>
    <name evidence="7" type="ORF">GPM918_LOCUS3625</name>
    <name evidence="8" type="ORF">OVA965_LOCUS13835</name>
    <name evidence="9" type="ORF">SRO942_LOCUS3625</name>
    <name evidence="10" type="ORF">TMI583_LOCUS13837</name>
</gene>
<keyword evidence="2 5" id="KW-0812">Transmembrane</keyword>
<dbReference type="OrthoDB" id="6418713at2759"/>
<feature type="transmembrane region" description="Helical" evidence="5">
    <location>
        <begin position="225"/>
        <end position="246"/>
    </location>
</feature>
<dbReference type="InterPro" id="IPR050186">
    <property type="entry name" value="TPT_transporter"/>
</dbReference>
<dbReference type="Proteomes" id="UP000681722">
    <property type="component" value="Unassembled WGS sequence"/>
</dbReference>
<evidence type="ECO:0000256" key="2">
    <source>
        <dbReference type="ARBA" id="ARBA00022692"/>
    </source>
</evidence>
<dbReference type="InterPro" id="IPR037185">
    <property type="entry name" value="EmrE-like"/>
</dbReference>
<dbReference type="InterPro" id="IPR004853">
    <property type="entry name" value="Sugar_P_trans_dom"/>
</dbReference>
<comment type="caution">
    <text evidence="7">The sequence shown here is derived from an EMBL/GenBank/DDBJ whole genome shotgun (WGS) entry which is preliminary data.</text>
</comment>
<sequence length="368" mass="41214">MKVQADISRSLTREKSIEFPHGWGWVPISNASAFGNIIVKALLNEFPFPFTITLVQLLSIWVYSIPLLKIWHVPQPDYLHQNRIYYFKIIIPLSVGKFLAQLSSHVSIWKVPVSYAHTIKATMPLFTVILTRVILGEKQSFPIYASLIPIIIGVVIATATELSFNMVGLISALLSTFGFSLQNIYSKKSLKDISIHHLALLVILAKISSSLKIIAYLFIDGILNFIHNVVAFTMISLVSPLTYSIANSSKRIVVIGASLFLFRNPITNTNLIGMITALFGVFMYNKAKYDQRRKQRKEVVLPFVDGESNLTVGNDSLNLDTVQHLHVSHNGLNMSPDLTSRHHQLVPQPMSSTSLKIPHYASQTFKSV</sequence>
<proteinExistence type="predicted"/>
<keyword evidence="3 5" id="KW-1133">Transmembrane helix</keyword>
<dbReference type="EMBL" id="CAJNOQ010000454">
    <property type="protein sequence ID" value="CAF0803115.1"/>
    <property type="molecule type" value="Genomic_DNA"/>
</dbReference>
<evidence type="ECO:0000313" key="7">
    <source>
        <dbReference type="EMBL" id="CAF0803115.1"/>
    </source>
</evidence>
<feature type="transmembrane region" description="Helical" evidence="5">
    <location>
        <begin position="141"/>
        <end position="160"/>
    </location>
</feature>
<protein>
    <recommendedName>
        <fullName evidence="6">Sugar phosphate transporter domain-containing protein</fullName>
    </recommendedName>
</protein>
<keyword evidence="4 5" id="KW-0472">Membrane</keyword>
<feature type="transmembrane region" description="Helical" evidence="5">
    <location>
        <begin position="50"/>
        <end position="72"/>
    </location>
</feature>
<dbReference type="GO" id="GO:0016020">
    <property type="term" value="C:membrane"/>
    <property type="evidence" value="ECO:0007669"/>
    <property type="project" value="UniProtKB-SubCell"/>
</dbReference>
<name>A0A813SQ74_9BILA</name>
<evidence type="ECO:0000313" key="8">
    <source>
        <dbReference type="EMBL" id="CAF0986082.1"/>
    </source>
</evidence>
<comment type="subcellular location">
    <subcellularLocation>
        <location evidence="1">Membrane</location>
        <topology evidence="1">Multi-pass membrane protein</topology>
    </subcellularLocation>
</comment>
<evidence type="ECO:0000313" key="9">
    <source>
        <dbReference type="EMBL" id="CAF3588318.1"/>
    </source>
</evidence>
<dbReference type="Proteomes" id="UP000682733">
    <property type="component" value="Unassembled WGS sequence"/>
</dbReference>
<evidence type="ECO:0000256" key="1">
    <source>
        <dbReference type="ARBA" id="ARBA00004141"/>
    </source>
</evidence>
<evidence type="ECO:0000313" key="11">
    <source>
        <dbReference type="Proteomes" id="UP000663829"/>
    </source>
</evidence>
<evidence type="ECO:0000313" key="10">
    <source>
        <dbReference type="EMBL" id="CAF3756384.1"/>
    </source>
</evidence>
<feature type="transmembrane region" description="Helical" evidence="5">
    <location>
        <begin position="115"/>
        <end position="134"/>
    </location>
</feature>
<dbReference type="EMBL" id="CAJOBA010005859">
    <property type="protein sequence ID" value="CAF3756384.1"/>
    <property type="molecule type" value="Genomic_DNA"/>
</dbReference>
<dbReference type="PANTHER" id="PTHR11132">
    <property type="entry name" value="SOLUTE CARRIER FAMILY 35"/>
    <property type="match status" value="1"/>
</dbReference>
<dbReference type="Proteomes" id="UP000663829">
    <property type="component" value="Unassembled WGS sequence"/>
</dbReference>
<feature type="domain" description="Sugar phosphate transporter" evidence="6">
    <location>
        <begin position="212"/>
        <end position="285"/>
    </location>
</feature>
<organism evidence="7 11">
    <name type="scientific">Didymodactylos carnosus</name>
    <dbReference type="NCBI Taxonomy" id="1234261"/>
    <lineage>
        <taxon>Eukaryota</taxon>
        <taxon>Metazoa</taxon>
        <taxon>Spiralia</taxon>
        <taxon>Gnathifera</taxon>
        <taxon>Rotifera</taxon>
        <taxon>Eurotatoria</taxon>
        <taxon>Bdelloidea</taxon>
        <taxon>Philodinida</taxon>
        <taxon>Philodinidae</taxon>
        <taxon>Didymodactylos</taxon>
    </lineage>
</organism>
<dbReference type="Pfam" id="PF03151">
    <property type="entry name" value="TPT"/>
    <property type="match status" value="2"/>
</dbReference>
<dbReference type="EMBL" id="CAJOBC010000454">
    <property type="protein sequence ID" value="CAF3588318.1"/>
    <property type="molecule type" value="Genomic_DNA"/>
</dbReference>
<keyword evidence="11" id="KW-1185">Reference proteome</keyword>
<evidence type="ECO:0000259" key="6">
    <source>
        <dbReference type="Pfam" id="PF03151"/>
    </source>
</evidence>
<feature type="transmembrane region" description="Helical" evidence="5">
    <location>
        <begin position="266"/>
        <end position="284"/>
    </location>
</feature>
<dbReference type="SUPFAM" id="SSF103481">
    <property type="entry name" value="Multidrug resistance efflux transporter EmrE"/>
    <property type="match status" value="2"/>
</dbReference>
<dbReference type="Proteomes" id="UP000677228">
    <property type="component" value="Unassembled WGS sequence"/>
</dbReference>
<feature type="domain" description="Sugar phosphate transporter" evidence="6">
    <location>
        <begin position="32"/>
        <end position="209"/>
    </location>
</feature>
<accession>A0A813SQ74</accession>
<feature type="transmembrane region" description="Helical" evidence="5">
    <location>
        <begin position="198"/>
        <end position="219"/>
    </location>
</feature>
<dbReference type="AlphaFoldDB" id="A0A813SQ74"/>
<reference evidence="7" key="1">
    <citation type="submission" date="2021-02" db="EMBL/GenBank/DDBJ databases">
        <authorList>
            <person name="Nowell W R."/>
        </authorList>
    </citation>
    <scope>NUCLEOTIDE SEQUENCE</scope>
</reference>
<feature type="transmembrane region" description="Helical" evidence="5">
    <location>
        <begin position="84"/>
        <end position="103"/>
    </location>
</feature>
<evidence type="ECO:0000256" key="4">
    <source>
        <dbReference type="ARBA" id="ARBA00023136"/>
    </source>
</evidence>
<evidence type="ECO:0000256" key="3">
    <source>
        <dbReference type="ARBA" id="ARBA00022989"/>
    </source>
</evidence>
<evidence type="ECO:0000256" key="5">
    <source>
        <dbReference type="SAM" id="Phobius"/>
    </source>
</evidence>